<reference evidence="1 2" key="1">
    <citation type="submission" date="2019-09" db="EMBL/GenBank/DDBJ databases">
        <authorList>
            <person name="Chandra G."/>
            <person name="Truman W A."/>
        </authorList>
    </citation>
    <scope>NUCLEOTIDE SEQUENCE [LARGE SCALE GENOMIC DNA]</scope>
    <source>
        <strain evidence="1">PS925</strain>
    </source>
</reference>
<evidence type="ECO:0000313" key="2">
    <source>
        <dbReference type="Proteomes" id="UP000412311"/>
    </source>
</evidence>
<gene>
    <name evidence="1" type="ORF">PS925_03499</name>
</gene>
<evidence type="ECO:0000313" key="1">
    <source>
        <dbReference type="EMBL" id="VVQ11377.1"/>
    </source>
</evidence>
<organism evidence="1 2">
    <name type="scientific">Pseudomonas fluorescens</name>
    <dbReference type="NCBI Taxonomy" id="294"/>
    <lineage>
        <taxon>Bacteria</taxon>
        <taxon>Pseudomonadati</taxon>
        <taxon>Pseudomonadota</taxon>
        <taxon>Gammaproteobacteria</taxon>
        <taxon>Pseudomonadales</taxon>
        <taxon>Pseudomonadaceae</taxon>
        <taxon>Pseudomonas</taxon>
    </lineage>
</organism>
<sequence length="47" mass="5083">MCSAITYTPMTKVMLSGSLAKKFFRSKQFLLDGGIGRGGVPCTQCDH</sequence>
<dbReference type="EMBL" id="CABVJG010000010">
    <property type="protein sequence ID" value="VVQ11377.1"/>
    <property type="molecule type" value="Genomic_DNA"/>
</dbReference>
<dbReference type="AlphaFoldDB" id="A0A5E7UIP8"/>
<accession>A0A5E7UIP8</accession>
<name>A0A5E7UIP8_PSEFL</name>
<dbReference type="Proteomes" id="UP000412311">
    <property type="component" value="Unassembled WGS sequence"/>
</dbReference>
<proteinExistence type="predicted"/>
<protein>
    <submittedName>
        <fullName evidence="1">Uncharacterized protein</fullName>
    </submittedName>
</protein>